<dbReference type="SMART" id="SM00184">
    <property type="entry name" value="RING"/>
    <property type="match status" value="1"/>
</dbReference>
<name>A0ABY9DNQ7_VITVI</name>
<dbReference type="Pfam" id="PF13639">
    <property type="entry name" value="zf-RING_2"/>
    <property type="match status" value="1"/>
</dbReference>
<dbReference type="EMBL" id="CP126664">
    <property type="protein sequence ID" value="WKA08668.1"/>
    <property type="molecule type" value="Genomic_DNA"/>
</dbReference>
<dbReference type="Gene3D" id="3.30.40.10">
    <property type="entry name" value="Zinc/RING finger domain, C3HC4 (zinc finger)"/>
    <property type="match status" value="1"/>
</dbReference>
<dbReference type="SUPFAM" id="SSF57850">
    <property type="entry name" value="RING/U-box"/>
    <property type="match status" value="1"/>
</dbReference>
<evidence type="ECO:0000256" key="4">
    <source>
        <dbReference type="ARBA" id="ARBA00022771"/>
    </source>
</evidence>
<accession>A0ABY9DNQ7</accession>
<dbReference type="EC" id="2.3.2.27" evidence="2"/>
<feature type="domain" description="RING-type" evidence="7">
    <location>
        <begin position="12"/>
        <end position="51"/>
    </location>
</feature>
<evidence type="ECO:0000256" key="1">
    <source>
        <dbReference type="ARBA" id="ARBA00000900"/>
    </source>
</evidence>
<keyword evidence="9" id="KW-1185">Reference proteome</keyword>
<reference evidence="8 9" key="1">
    <citation type="journal article" date="2023" name="Hortic Res">
        <title>The complete reference genome for grapevine (Vitis vinifera L.) genetics and breeding.</title>
        <authorList>
            <person name="Shi X."/>
            <person name="Cao S."/>
            <person name="Wang X."/>
            <person name="Huang S."/>
            <person name="Wang Y."/>
            <person name="Liu Z."/>
            <person name="Liu W."/>
            <person name="Leng X."/>
            <person name="Peng Y."/>
            <person name="Wang N."/>
            <person name="Wang Y."/>
            <person name="Ma Z."/>
            <person name="Xu X."/>
            <person name="Zhang F."/>
            <person name="Xue H."/>
            <person name="Zhong H."/>
            <person name="Wang Y."/>
            <person name="Zhang K."/>
            <person name="Velt A."/>
            <person name="Avia K."/>
            <person name="Holtgrawe D."/>
            <person name="Grimplet J."/>
            <person name="Matus J.T."/>
            <person name="Ware D."/>
            <person name="Wu X."/>
            <person name="Wang H."/>
            <person name="Liu C."/>
            <person name="Fang Y."/>
            <person name="Rustenholz C."/>
            <person name="Cheng Z."/>
            <person name="Xiao H."/>
            <person name="Zhou Y."/>
        </authorList>
    </citation>
    <scope>NUCLEOTIDE SEQUENCE [LARGE SCALE GENOMIC DNA]</scope>
    <source>
        <strain evidence="9">cv. Pinot noir / PN40024</strain>
        <tissue evidence="8">Leaf</tissue>
    </source>
</reference>
<dbReference type="PANTHER" id="PTHR15710">
    <property type="entry name" value="E3 UBIQUITIN-PROTEIN LIGASE PRAJA"/>
    <property type="match status" value="1"/>
</dbReference>
<evidence type="ECO:0000256" key="3">
    <source>
        <dbReference type="ARBA" id="ARBA00022723"/>
    </source>
</evidence>
<evidence type="ECO:0000256" key="5">
    <source>
        <dbReference type="ARBA" id="ARBA00022833"/>
    </source>
</evidence>
<keyword evidence="3" id="KW-0479">Metal-binding</keyword>
<dbReference type="PANTHER" id="PTHR15710:SF22">
    <property type="entry name" value="RING-TYPE E3 UBIQUITIN TRANSFERASE"/>
    <property type="match status" value="1"/>
</dbReference>
<comment type="catalytic activity">
    <reaction evidence="1">
        <text>S-ubiquitinyl-[E2 ubiquitin-conjugating enzyme]-L-cysteine + [acceptor protein]-L-lysine = [E2 ubiquitin-conjugating enzyme]-L-cysteine + N(6)-ubiquitinyl-[acceptor protein]-L-lysine.</text>
        <dbReference type="EC" id="2.3.2.27"/>
    </reaction>
</comment>
<sequence length="143" mass="16053">MPSVKSKENLQCSVCLDDFEISAEAGEMPCKHKFHSGCILPWLELHSSCPVRMFQIAADESKLDSDASQNVSSNNGHGSSEGGVRFFCSASSLVLRLFNGSDQAWKSVTNLPWKLTRQSLFLECFSLLLLWFLLQRTQMTLQF</sequence>
<evidence type="ECO:0000256" key="2">
    <source>
        <dbReference type="ARBA" id="ARBA00012483"/>
    </source>
</evidence>
<dbReference type="PROSITE" id="PS50089">
    <property type="entry name" value="ZF_RING_2"/>
    <property type="match status" value="1"/>
</dbReference>
<keyword evidence="5" id="KW-0862">Zinc</keyword>
<evidence type="ECO:0000313" key="8">
    <source>
        <dbReference type="EMBL" id="WKA08668.1"/>
    </source>
</evidence>
<organism evidence="8 9">
    <name type="scientific">Vitis vinifera</name>
    <name type="common">Grape</name>
    <dbReference type="NCBI Taxonomy" id="29760"/>
    <lineage>
        <taxon>Eukaryota</taxon>
        <taxon>Viridiplantae</taxon>
        <taxon>Streptophyta</taxon>
        <taxon>Embryophyta</taxon>
        <taxon>Tracheophyta</taxon>
        <taxon>Spermatophyta</taxon>
        <taxon>Magnoliopsida</taxon>
        <taxon>eudicotyledons</taxon>
        <taxon>Gunneridae</taxon>
        <taxon>Pentapetalae</taxon>
        <taxon>rosids</taxon>
        <taxon>Vitales</taxon>
        <taxon>Vitaceae</taxon>
        <taxon>Viteae</taxon>
        <taxon>Vitis</taxon>
    </lineage>
</organism>
<evidence type="ECO:0000313" key="9">
    <source>
        <dbReference type="Proteomes" id="UP001227230"/>
    </source>
</evidence>
<dbReference type="Proteomes" id="UP001227230">
    <property type="component" value="Chromosome 17"/>
</dbReference>
<keyword evidence="4 6" id="KW-0863">Zinc-finger</keyword>
<evidence type="ECO:0000259" key="7">
    <source>
        <dbReference type="PROSITE" id="PS50089"/>
    </source>
</evidence>
<protein>
    <recommendedName>
        <fullName evidence="2">RING-type E3 ubiquitin transferase</fullName>
        <ecNumber evidence="2">2.3.2.27</ecNumber>
    </recommendedName>
</protein>
<dbReference type="InterPro" id="IPR001841">
    <property type="entry name" value="Znf_RING"/>
</dbReference>
<evidence type="ECO:0000256" key="6">
    <source>
        <dbReference type="PROSITE-ProRule" id="PRU00175"/>
    </source>
</evidence>
<gene>
    <name evidence="8" type="ORF">VitviT2T_026368</name>
</gene>
<dbReference type="InterPro" id="IPR013083">
    <property type="entry name" value="Znf_RING/FYVE/PHD"/>
</dbReference>
<proteinExistence type="predicted"/>